<dbReference type="Proteomes" id="UP000800040">
    <property type="component" value="Unassembled WGS sequence"/>
</dbReference>
<reference evidence="2" key="1">
    <citation type="submission" date="2020-01" db="EMBL/GenBank/DDBJ databases">
        <authorList>
            <consortium name="DOE Joint Genome Institute"/>
            <person name="Haridas S."/>
            <person name="Albert R."/>
            <person name="Binder M."/>
            <person name="Bloem J."/>
            <person name="Labutti K."/>
            <person name="Salamov A."/>
            <person name="Andreopoulos B."/>
            <person name="Baker S.E."/>
            <person name="Barry K."/>
            <person name="Bills G."/>
            <person name="Bluhm B.H."/>
            <person name="Cannon C."/>
            <person name="Castanera R."/>
            <person name="Culley D.E."/>
            <person name="Daum C."/>
            <person name="Ezra D."/>
            <person name="Gonzalez J.B."/>
            <person name="Henrissat B."/>
            <person name="Kuo A."/>
            <person name="Liang C."/>
            <person name="Lipzen A."/>
            <person name="Lutzoni F."/>
            <person name="Magnuson J."/>
            <person name="Mondo S."/>
            <person name="Nolan M."/>
            <person name="Ohm R."/>
            <person name="Pangilinan J."/>
            <person name="Park H.-J."/>
            <person name="Ramirez L."/>
            <person name="Alfaro M."/>
            <person name="Sun H."/>
            <person name="Tritt A."/>
            <person name="Yoshinaga Y."/>
            <person name="Zwiers L.-H."/>
            <person name="Turgeon B.G."/>
            <person name="Goodwin S.B."/>
            <person name="Spatafora J.W."/>
            <person name="Crous P.W."/>
            <person name="Grigoriev I.V."/>
        </authorList>
    </citation>
    <scope>NUCLEOTIDE SEQUENCE</scope>
    <source>
        <strain evidence="2">P77</strain>
    </source>
</reference>
<dbReference type="OrthoDB" id="10637389at2759"/>
<keyword evidence="3" id="KW-1185">Reference proteome</keyword>
<accession>A0A6A5L070</accession>
<evidence type="ECO:0000313" key="2">
    <source>
        <dbReference type="EMBL" id="KAF1839603.1"/>
    </source>
</evidence>
<evidence type="ECO:0000313" key="3">
    <source>
        <dbReference type="Proteomes" id="UP000800040"/>
    </source>
</evidence>
<dbReference type="EMBL" id="ML975244">
    <property type="protein sequence ID" value="KAF1839603.1"/>
    <property type="molecule type" value="Genomic_DNA"/>
</dbReference>
<evidence type="ECO:0000256" key="1">
    <source>
        <dbReference type="SAM" id="MobiDB-lite"/>
    </source>
</evidence>
<protein>
    <submittedName>
        <fullName evidence="2">Uncharacterized protein</fullName>
    </submittedName>
</protein>
<organism evidence="2 3">
    <name type="scientific">Decorospora gaudefroyi</name>
    <dbReference type="NCBI Taxonomy" id="184978"/>
    <lineage>
        <taxon>Eukaryota</taxon>
        <taxon>Fungi</taxon>
        <taxon>Dikarya</taxon>
        <taxon>Ascomycota</taxon>
        <taxon>Pezizomycotina</taxon>
        <taxon>Dothideomycetes</taxon>
        <taxon>Pleosporomycetidae</taxon>
        <taxon>Pleosporales</taxon>
        <taxon>Pleosporineae</taxon>
        <taxon>Pleosporaceae</taxon>
        <taxon>Decorospora</taxon>
    </lineage>
</organism>
<gene>
    <name evidence="2" type="ORF">BDW02DRAFT_575250</name>
</gene>
<feature type="region of interest" description="Disordered" evidence="1">
    <location>
        <begin position="90"/>
        <end position="126"/>
    </location>
</feature>
<feature type="compositionally biased region" description="Basic and acidic residues" evidence="1">
    <location>
        <begin position="104"/>
        <end position="116"/>
    </location>
</feature>
<sequence>MQSDAGEGPVAVSHVRAERGQCKGLKRRPDDLQYWRVLLKHSYDALLYCLPSREERVTVYPGCWLLLSYVYHNRNVMQLEGTPRLRTRAIAHDHAQDPTTVLSRGRDRDRRLDQARDPLSGAPHGSGKVPLGLHIASLRSLFFTALQLEPRPSPARTIETAYHSARPLPSSAAERPPFPAALVLLLCGANLVDSPLRELTASEQ</sequence>
<proteinExistence type="predicted"/>
<name>A0A6A5L070_9PLEO</name>
<dbReference type="AlphaFoldDB" id="A0A6A5L070"/>